<dbReference type="EMBL" id="VEPZ02001018">
    <property type="protein sequence ID" value="KAE8701693.1"/>
    <property type="molecule type" value="Genomic_DNA"/>
</dbReference>
<protein>
    <recommendedName>
        <fullName evidence="1">E3 ubiquitin-protein ligase WAV3-like C-terminal domain-containing protein</fullName>
    </recommendedName>
</protein>
<dbReference type="Pfam" id="PF25243">
    <property type="entry name" value="WAV3_C"/>
    <property type="match status" value="1"/>
</dbReference>
<organism evidence="2 3">
    <name type="scientific">Hibiscus syriacus</name>
    <name type="common">Rose of Sharon</name>
    <dbReference type="NCBI Taxonomy" id="106335"/>
    <lineage>
        <taxon>Eukaryota</taxon>
        <taxon>Viridiplantae</taxon>
        <taxon>Streptophyta</taxon>
        <taxon>Embryophyta</taxon>
        <taxon>Tracheophyta</taxon>
        <taxon>Spermatophyta</taxon>
        <taxon>Magnoliopsida</taxon>
        <taxon>eudicotyledons</taxon>
        <taxon>Gunneridae</taxon>
        <taxon>Pentapetalae</taxon>
        <taxon>rosids</taxon>
        <taxon>malvids</taxon>
        <taxon>Malvales</taxon>
        <taxon>Malvaceae</taxon>
        <taxon>Malvoideae</taxon>
        <taxon>Hibiscus</taxon>
    </lineage>
</organism>
<comment type="caution">
    <text evidence="2">The sequence shown here is derived from an EMBL/GenBank/DDBJ whole genome shotgun (WGS) entry which is preliminary data.</text>
</comment>
<name>A0A6A3ACN4_HIBSY</name>
<dbReference type="Proteomes" id="UP000436088">
    <property type="component" value="Unassembled WGS sequence"/>
</dbReference>
<proteinExistence type="predicted"/>
<reference evidence="2" key="1">
    <citation type="submission" date="2019-09" db="EMBL/GenBank/DDBJ databases">
        <title>Draft genome information of white flower Hibiscus syriacus.</title>
        <authorList>
            <person name="Kim Y.-M."/>
        </authorList>
    </citation>
    <scope>NUCLEOTIDE SEQUENCE [LARGE SCALE GENOMIC DNA]</scope>
    <source>
        <strain evidence="2">YM2019G1</strain>
    </source>
</reference>
<feature type="domain" description="E3 ubiquitin-protein ligase WAV3-like C-terminal" evidence="1">
    <location>
        <begin position="21"/>
        <end position="77"/>
    </location>
</feature>
<gene>
    <name evidence="2" type="ORF">F3Y22_tig00110515pilonHSYRG00147</name>
</gene>
<evidence type="ECO:0000259" key="1">
    <source>
        <dbReference type="Pfam" id="PF25243"/>
    </source>
</evidence>
<dbReference type="InterPro" id="IPR057427">
    <property type="entry name" value="WAV3_C"/>
</dbReference>
<sequence length="133" mass="15094">MYGRDQVLVVPQSDDIRSSTPGIQRFRFFFITNRAIAESRRLIECSNDLTSAHHLLASARALLMQSNLLAAEEYVQGEREREREAIMVVMDENGEPLTPSSAWRAAEKLAKVAIMRKSLNRASDLHGFENARF</sequence>
<dbReference type="AlphaFoldDB" id="A0A6A3ACN4"/>
<evidence type="ECO:0000313" key="3">
    <source>
        <dbReference type="Proteomes" id="UP000436088"/>
    </source>
</evidence>
<accession>A0A6A3ACN4</accession>
<evidence type="ECO:0000313" key="2">
    <source>
        <dbReference type="EMBL" id="KAE8701693.1"/>
    </source>
</evidence>
<keyword evidence="3" id="KW-1185">Reference proteome</keyword>